<protein>
    <submittedName>
        <fullName evidence="1">Uncharacterized protein</fullName>
    </submittedName>
</protein>
<sequence>MDIIQTVKGQHGSPEVRFHCLYMYYYQNVLKSKLLVLFGKAPSTISGWITQYEEGGGAAQQARTNIYLCHGPERCEWVVSQFHKKPVMHLSEAKLKYVLCYPGSTISAASISIILKEAGLSWKVLERHAIQICNSDVIPFSTELMSFPWLLQLLLFLDEVSFDNQDMLASKGWEKKGESLVYIGEFVRKPQVSLLCFIGLQGVVEVCSTEGTFDRTKFVDACQTCALNGAVKQFPGLHSLWIMDVG</sequence>
<evidence type="ECO:0000313" key="2">
    <source>
        <dbReference type="Proteomes" id="UP000320333"/>
    </source>
</evidence>
<gene>
    <name evidence="1" type="ORF">CcCBS67573_g10073</name>
</gene>
<evidence type="ECO:0000313" key="1">
    <source>
        <dbReference type="EMBL" id="TPX50710.1"/>
    </source>
</evidence>
<accession>A0A507DIN3</accession>
<dbReference type="Proteomes" id="UP000320333">
    <property type="component" value="Unassembled WGS sequence"/>
</dbReference>
<feature type="non-terminal residue" evidence="1">
    <location>
        <position position="246"/>
    </location>
</feature>
<dbReference type="EMBL" id="QEAP01001154">
    <property type="protein sequence ID" value="TPX50710.1"/>
    <property type="molecule type" value="Genomic_DNA"/>
</dbReference>
<keyword evidence="2" id="KW-1185">Reference proteome</keyword>
<name>A0A507DIN3_9FUNG</name>
<dbReference type="OrthoDB" id="79420at2759"/>
<reference evidence="1 2" key="1">
    <citation type="journal article" date="2019" name="Sci. Rep.">
        <title>Comparative genomics of chytrid fungi reveal insights into the obligate biotrophic and pathogenic lifestyle of Synchytrium endobioticum.</title>
        <authorList>
            <person name="van de Vossenberg B.T.L.H."/>
            <person name="Warris S."/>
            <person name="Nguyen H.D.T."/>
            <person name="van Gent-Pelzer M.P.E."/>
            <person name="Joly D.L."/>
            <person name="van de Geest H.C."/>
            <person name="Bonants P.J.M."/>
            <person name="Smith D.S."/>
            <person name="Levesque C.A."/>
            <person name="van der Lee T.A.J."/>
        </authorList>
    </citation>
    <scope>NUCLEOTIDE SEQUENCE [LARGE SCALE GENOMIC DNA]</scope>
    <source>
        <strain evidence="1 2">CBS 675.73</strain>
    </source>
</reference>
<dbReference type="AlphaFoldDB" id="A0A507DIN3"/>
<organism evidence="1 2">
    <name type="scientific">Chytriomyces confervae</name>
    <dbReference type="NCBI Taxonomy" id="246404"/>
    <lineage>
        <taxon>Eukaryota</taxon>
        <taxon>Fungi</taxon>
        <taxon>Fungi incertae sedis</taxon>
        <taxon>Chytridiomycota</taxon>
        <taxon>Chytridiomycota incertae sedis</taxon>
        <taxon>Chytridiomycetes</taxon>
        <taxon>Chytridiales</taxon>
        <taxon>Chytriomycetaceae</taxon>
        <taxon>Chytriomyces</taxon>
    </lineage>
</organism>
<proteinExistence type="predicted"/>
<comment type="caution">
    <text evidence="1">The sequence shown here is derived from an EMBL/GenBank/DDBJ whole genome shotgun (WGS) entry which is preliminary data.</text>
</comment>